<feature type="domain" description="Ketoreductase" evidence="3">
    <location>
        <begin position="9"/>
        <end position="185"/>
    </location>
</feature>
<gene>
    <name evidence="4" type="ORF">WJU16_13610</name>
</gene>
<dbReference type="SUPFAM" id="SSF51735">
    <property type="entry name" value="NAD(P)-binding Rossmann-fold domains"/>
    <property type="match status" value="1"/>
</dbReference>
<dbReference type="EMBL" id="CP149822">
    <property type="protein sequence ID" value="WZN39039.1"/>
    <property type="molecule type" value="Genomic_DNA"/>
</dbReference>
<accession>A0ABZ2YGU6</accession>
<evidence type="ECO:0000259" key="3">
    <source>
        <dbReference type="SMART" id="SM00822"/>
    </source>
</evidence>
<proteinExistence type="inferred from homology"/>
<feature type="transmembrane region" description="Helical" evidence="2">
    <location>
        <begin position="221"/>
        <end position="243"/>
    </location>
</feature>
<dbReference type="RefSeq" id="WP_341834046.1">
    <property type="nucleotide sequence ID" value="NZ_CP149822.1"/>
</dbReference>
<dbReference type="PANTHER" id="PTHR42760">
    <property type="entry name" value="SHORT-CHAIN DEHYDROGENASES/REDUCTASES FAMILY MEMBER"/>
    <property type="match status" value="1"/>
</dbReference>
<dbReference type="PRINTS" id="PR00081">
    <property type="entry name" value="GDHRDH"/>
</dbReference>
<evidence type="ECO:0000256" key="2">
    <source>
        <dbReference type="SAM" id="Phobius"/>
    </source>
</evidence>
<evidence type="ECO:0000313" key="5">
    <source>
        <dbReference type="Proteomes" id="UP001485459"/>
    </source>
</evidence>
<evidence type="ECO:0000313" key="4">
    <source>
        <dbReference type="EMBL" id="WZN39039.1"/>
    </source>
</evidence>
<organism evidence="4 5">
    <name type="scientific">Chitinophaga pollutisoli</name>
    <dbReference type="NCBI Taxonomy" id="3133966"/>
    <lineage>
        <taxon>Bacteria</taxon>
        <taxon>Pseudomonadati</taxon>
        <taxon>Bacteroidota</taxon>
        <taxon>Chitinophagia</taxon>
        <taxon>Chitinophagales</taxon>
        <taxon>Chitinophagaceae</taxon>
        <taxon>Chitinophaga</taxon>
    </lineage>
</organism>
<dbReference type="InterPro" id="IPR002347">
    <property type="entry name" value="SDR_fam"/>
</dbReference>
<evidence type="ECO:0000256" key="1">
    <source>
        <dbReference type="ARBA" id="ARBA00006484"/>
    </source>
</evidence>
<dbReference type="Proteomes" id="UP001485459">
    <property type="component" value="Chromosome"/>
</dbReference>
<keyword evidence="2" id="KW-0812">Transmembrane</keyword>
<dbReference type="InterPro" id="IPR036291">
    <property type="entry name" value="NAD(P)-bd_dom_sf"/>
</dbReference>
<sequence>MHDFDLSGKRALITGGGSGLGLAVARTFAGYGADVIIAGRRADVLEAAAVAIGGNIRTIACDLSQLEMIPELVDGIESAFGPIDVLVNNAGIHLKKDALEVSDAEFESVLRTNLQAVFALSREVARRMTARKSGSIVMISSMAAKYGIPKVIAYTAAKSAVEGMTKAMAVEWSPDGVRVNCIAPGFIETEMSAKALNNDPDRKNRVLGRTPMRKLGKPEDVALAAVFLASPAAGFITGTSLAVDGGNSIGF</sequence>
<comment type="similarity">
    <text evidence="1">Belongs to the short-chain dehydrogenases/reductases (SDR) family.</text>
</comment>
<dbReference type="InterPro" id="IPR057326">
    <property type="entry name" value="KR_dom"/>
</dbReference>
<dbReference type="Pfam" id="PF13561">
    <property type="entry name" value="adh_short_C2"/>
    <property type="match status" value="1"/>
</dbReference>
<dbReference type="PROSITE" id="PS00061">
    <property type="entry name" value="ADH_SHORT"/>
    <property type="match status" value="1"/>
</dbReference>
<keyword evidence="2" id="KW-1133">Transmembrane helix</keyword>
<dbReference type="PRINTS" id="PR00080">
    <property type="entry name" value="SDRFAMILY"/>
</dbReference>
<keyword evidence="2" id="KW-0472">Membrane</keyword>
<reference evidence="5" key="1">
    <citation type="submission" date="2024-03" db="EMBL/GenBank/DDBJ databases">
        <title>Chitinophaga horti sp. nov., isolated from garden soil.</title>
        <authorList>
            <person name="Lee D.S."/>
            <person name="Han D.M."/>
            <person name="Baek J.H."/>
            <person name="Choi D.G."/>
            <person name="Jeon J.H."/>
            <person name="Jeon C.O."/>
        </authorList>
    </citation>
    <scope>NUCLEOTIDE SEQUENCE [LARGE SCALE GENOMIC DNA]</scope>
    <source>
        <strain evidence="5">GPA1</strain>
    </source>
</reference>
<keyword evidence="5" id="KW-1185">Reference proteome</keyword>
<dbReference type="Gene3D" id="3.40.50.720">
    <property type="entry name" value="NAD(P)-binding Rossmann-like Domain"/>
    <property type="match status" value="1"/>
</dbReference>
<protein>
    <submittedName>
        <fullName evidence="4">SDR family NAD(P)-dependent oxidoreductase</fullName>
    </submittedName>
</protein>
<dbReference type="SMART" id="SM00822">
    <property type="entry name" value="PKS_KR"/>
    <property type="match status" value="1"/>
</dbReference>
<name>A0ABZ2YGU6_9BACT</name>
<dbReference type="NCBIfam" id="NF005559">
    <property type="entry name" value="PRK07231.1"/>
    <property type="match status" value="1"/>
</dbReference>
<dbReference type="InterPro" id="IPR020904">
    <property type="entry name" value="Sc_DH/Rdtase_CS"/>
</dbReference>